<evidence type="ECO:0000313" key="1">
    <source>
        <dbReference type="EMBL" id="EDK36920.2"/>
    </source>
</evidence>
<dbReference type="OMA" id="QDNFQYN"/>
<proteinExistence type="predicted"/>
<dbReference type="Proteomes" id="UP000001997">
    <property type="component" value="Unassembled WGS sequence"/>
</dbReference>
<gene>
    <name evidence="1" type="ORF">PGUG_01018</name>
</gene>
<name>A5DCL3_PICGU</name>
<dbReference type="AlphaFoldDB" id="A5DCL3"/>
<dbReference type="InParanoid" id="A5DCL3"/>
<dbReference type="RefSeq" id="XP_001487641.2">
    <property type="nucleotide sequence ID" value="XM_001487591.1"/>
</dbReference>
<sequence length="274" mass="31033">MAAAARRVKCGVCSQEHGTHAGLFKTDARKRFYYKLMESAINHIIYSLEGQSWEEICAGVIELNDFLASLVPYVATARNSSTKHPSLARFLALQDGFQHNLASRLLCVYRYTKVDNIQGEKYMETILMTNRLLQGLLLLHPDSRSVFSSASNMQCVLQFVGRKDLPSGLMVSFVSTLIHILLKNSKNMRQFEQLNGCTAVIQHLALSSLTEAPQEHSQQQELNFKIIEFLLFYFIDESPLPPPRLSTAQKIELFRPGFSHIDVLVRNLDDLRAV</sequence>
<dbReference type="Pfam" id="PF08045">
    <property type="entry name" value="CDC14"/>
    <property type="match status" value="1"/>
</dbReference>
<dbReference type="OrthoDB" id="5357220at2759"/>
<dbReference type="HOGENOM" id="CLU_1069869_0_0_1"/>
<dbReference type="GeneID" id="5129763"/>
<dbReference type="VEuPathDB" id="FungiDB:PGUG_01018"/>
<dbReference type="EMBL" id="CH408155">
    <property type="protein sequence ID" value="EDK36920.2"/>
    <property type="molecule type" value="Genomic_DNA"/>
</dbReference>
<dbReference type="KEGG" id="pgu:PGUG_01018"/>
<protein>
    <submittedName>
        <fullName evidence="1">Uncharacterized protein</fullName>
    </submittedName>
</protein>
<evidence type="ECO:0000313" key="2">
    <source>
        <dbReference type="Proteomes" id="UP000001997"/>
    </source>
</evidence>
<dbReference type="PANTHER" id="PTHR34065">
    <property type="entry name" value="CELL DIVISION CONTROL PROTEIN 14"/>
    <property type="match status" value="1"/>
</dbReference>
<reference evidence="1 2" key="1">
    <citation type="journal article" date="2009" name="Nature">
        <title>Evolution of pathogenicity and sexual reproduction in eight Candida genomes.</title>
        <authorList>
            <person name="Butler G."/>
            <person name="Rasmussen M.D."/>
            <person name="Lin M.F."/>
            <person name="Santos M.A."/>
            <person name="Sakthikumar S."/>
            <person name="Munro C.A."/>
            <person name="Rheinbay E."/>
            <person name="Grabherr M."/>
            <person name="Forche A."/>
            <person name="Reedy J.L."/>
            <person name="Agrafioti I."/>
            <person name="Arnaud M.B."/>
            <person name="Bates S."/>
            <person name="Brown A.J."/>
            <person name="Brunke S."/>
            <person name="Costanzo M.C."/>
            <person name="Fitzpatrick D.A."/>
            <person name="de Groot P.W."/>
            <person name="Harris D."/>
            <person name="Hoyer L.L."/>
            <person name="Hube B."/>
            <person name="Klis F.M."/>
            <person name="Kodira C."/>
            <person name="Lennard N."/>
            <person name="Logue M.E."/>
            <person name="Martin R."/>
            <person name="Neiman A.M."/>
            <person name="Nikolaou E."/>
            <person name="Quail M.A."/>
            <person name="Quinn J."/>
            <person name="Santos M.C."/>
            <person name="Schmitzberger F.F."/>
            <person name="Sherlock G."/>
            <person name="Shah P."/>
            <person name="Silverstein K.A."/>
            <person name="Skrzypek M.S."/>
            <person name="Soll D."/>
            <person name="Staggs R."/>
            <person name="Stansfield I."/>
            <person name="Stumpf M.P."/>
            <person name="Sudbery P.E."/>
            <person name="Srikantha T."/>
            <person name="Zeng Q."/>
            <person name="Berman J."/>
            <person name="Berriman M."/>
            <person name="Heitman J."/>
            <person name="Gow N.A."/>
            <person name="Lorenz M.C."/>
            <person name="Birren B.W."/>
            <person name="Kellis M."/>
            <person name="Cuomo C.A."/>
        </authorList>
    </citation>
    <scope>NUCLEOTIDE SEQUENCE [LARGE SCALE GENOMIC DNA]</scope>
    <source>
        <strain evidence="2">ATCC 6260 / CBS 566 / DSM 6381 / JCM 1539 / NBRC 10279 / NRRL Y-324</strain>
    </source>
</reference>
<dbReference type="PANTHER" id="PTHR34065:SF1">
    <property type="entry name" value="CELL DIVISION CONTROL PROTEIN 14"/>
    <property type="match status" value="1"/>
</dbReference>
<dbReference type="InterPro" id="IPR012535">
    <property type="entry name" value="Cell_div_Cdc14"/>
</dbReference>
<dbReference type="eggNOG" id="ENOG502S6JC">
    <property type="taxonomic scope" value="Eukaryota"/>
</dbReference>
<dbReference type="STRING" id="294746.A5DCL3"/>
<organism evidence="1 2">
    <name type="scientific">Meyerozyma guilliermondii (strain ATCC 6260 / CBS 566 / DSM 6381 / JCM 1539 / NBRC 10279 / NRRL Y-324)</name>
    <name type="common">Yeast</name>
    <name type="synonym">Candida guilliermondii</name>
    <dbReference type="NCBI Taxonomy" id="294746"/>
    <lineage>
        <taxon>Eukaryota</taxon>
        <taxon>Fungi</taxon>
        <taxon>Dikarya</taxon>
        <taxon>Ascomycota</taxon>
        <taxon>Saccharomycotina</taxon>
        <taxon>Pichiomycetes</taxon>
        <taxon>Debaryomycetaceae</taxon>
        <taxon>Meyerozyma</taxon>
    </lineage>
</organism>
<accession>A5DCL3</accession>
<keyword evidence="2" id="KW-1185">Reference proteome</keyword>